<accession>A0A0W0YWE6</accession>
<dbReference type="PANTHER" id="PTHR10695:SF46">
    <property type="entry name" value="BIFUNCTIONAL COENZYME A SYNTHASE-RELATED"/>
    <property type="match status" value="1"/>
</dbReference>
<protein>
    <recommendedName>
        <fullName evidence="5 6">Dephospho-CoA kinase</fullName>
        <ecNumber evidence="5 6">2.7.1.24</ecNumber>
    </recommendedName>
    <alternativeName>
        <fullName evidence="5">Dephosphocoenzyme A kinase</fullName>
    </alternativeName>
</protein>
<dbReference type="UniPathway" id="UPA00241">
    <property type="reaction ID" value="UER00356"/>
</dbReference>
<dbReference type="RefSeq" id="WP_018578662.1">
    <property type="nucleotide sequence ID" value="NZ_KB892437.1"/>
</dbReference>
<dbReference type="AlphaFoldDB" id="A0A0W0YWE6"/>
<organism evidence="7 8">
    <name type="scientific">Legionella shakespearei DSM 23087</name>
    <dbReference type="NCBI Taxonomy" id="1122169"/>
    <lineage>
        <taxon>Bacteria</taxon>
        <taxon>Pseudomonadati</taxon>
        <taxon>Pseudomonadota</taxon>
        <taxon>Gammaproteobacteria</taxon>
        <taxon>Legionellales</taxon>
        <taxon>Legionellaceae</taxon>
        <taxon>Legionella</taxon>
    </lineage>
</organism>
<keyword evidence="4 5" id="KW-0173">Coenzyme A biosynthesis</keyword>
<dbReference type="SUPFAM" id="SSF52540">
    <property type="entry name" value="P-loop containing nucleoside triphosphate hydrolases"/>
    <property type="match status" value="1"/>
</dbReference>
<keyword evidence="2 5" id="KW-0547">Nucleotide-binding</keyword>
<dbReference type="GO" id="GO:0015937">
    <property type="term" value="P:coenzyme A biosynthetic process"/>
    <property type="evidence" value="ECO:0007669"/>
    <property type="project" value="UniProtKB-UniRule"/>
</dbReference>
<dbReference type="Gene3D" id="3.40.50.300">
    <property type="entry name" value="P-loop containing nucleotide triphosphate hydrolases"/>
    <property type="match status" value="1"/>
</dbReference>
<dbReference type="PROSITE" id="PS51219">
    <property type="entry name" value="DPCK"/>
    <property type="match status" value="1"/>
</dbReference>
<evidence type="ECO:0000313" key="7">
    <source>
        <dbReference type="EMBL" id="KTD60958.1"/>
    </source>
</evidence>
<dbReference type="PATRIC" id="fig|1122169.6.peg.1577"/>
<keyword evidence="3 5" id="KW-0067">ATP-binding</keyword>
<comment type="subcellular location">
    <subcellularLocation>
        <location evidence="5">Cytoplasm</location>
    </subcellularLocation>
</comment>
<dbReference type="Proteomes" id="UP000054600">
    <property type="component" value="Unassembled WGS sequence"/>
</dbReference>
<evidence type="ECO:0000256" key="3">
    <source>
        <dbReference type="ARBA" id="ARBA00022840"/>
    </source>
</evidence>
<dbReference type="InterPro" id="IPR001977">
    <property type="entry name" value="Depp_CoAkinase"/>
</dbReference>
<reference evidence="7 8" key="1">
    <citation type="submission" date="2015-11" db="EMBL/GenBank/DDBJ databases">
        <title>Genomic analysis of 38 Legionella species identifies large and diverse effector repertoires.</title>
        <authorList>
            <person name="Burstein D."/>
            <person name="Amaro F."/>
            <person name="Zusman T."/>
            <person name="Lifshitz Z."/>
            <person name="Cohen O."/>
            <person name="Gilbert J.A."/>
            <person name="Pupko T."/>
            <person name="Shuman H.A."/>
            <person name="Segal G."/>
        </authorList>
    </citation>
    <scope>NUCLEOTIDE SEQUENCE [LARGE SCALE GENOMIC DNA]</scope>
    <source>
        <strain evidence="7 8">ATCC 49655</strain>
    </source>
</reference>
<sequence length="205" mass="23059">MVFSVGLTGNIASGKSTVATIFAELGIHVINADQISRDLTVMGSPVLREIVNHFGSSVLSEDGTLNRKYLRELIFSHSEERAWLEQLLHPLIRKQLEEQIKNCTSAYCILEIALLTDKTNYPYLDKILLVTAPEDVQIARVMQRDHCTKEQALAILSSQPDLATRLNSADDTLVNDSGFEELKYKVEQLHQNYLAEARLKNRGAY</sequence>
<evidence type="ECO:0000256" key="5">
    <source>
        <dbReference type="HAMAP-Rule" id="MF_00376"/>
    </source>
</evidence>
<dbReference type="OrthoDB" id="9812943at2"/>
<dbReference type="GO" id="GO:0004140">
    <property type="term" value="F:dephospho-CoA kinase activity"/>
    <property type="evidence" value="ECO:0007669"/>
    <property type="project" value="UniProtKB-UniRule"/>
</dbReference>
<dbReference type="EC" id="2.7.1.24" evidence="5 6"/>
<evidence type="ECO:0000256" key="2">
    <source>
        <dbReference type="ARBA" id="ARBA00022741"/>
    </source>
</evidence>
<gene>
    <name evidence="5" type="primary">coaE</name>
    <name evidence="7" type="ORF">Lsha_1369</name>
</gene>
<dbReference type="Pfam" id="PF01121">
    <property type="entry name" value="CoaE"/>
    <property type="match status" value="1"/>
</dbReference>
<dbReference type="HAMAP" id="MF_00376">
    <property type="entry name" value="Dephospho_CoA_kinase"/>
    <property type="match status" value="1"/>
</dbReference>
<dbReference type="NCBIfam" id="TIGR00152">
    <property type="entry name" value="dephospho-CoA kinase"/>
    <property type="match status" value="1"/>
</dbReference>
<keyword evidence="5" id="KW-0963">Cytoplasm</keyword>
<keyword evidence="5" id="KW-0808">Transferase</keyword>
<comment type="catalytic activity">
    <reaction evidence="5">
        <text>3'-dephospho-CoA + ATP = ADP + CoA + H(+)</text>
        <dbReference type="Rhea" id="RHEA:18245"/>
        <dbReference type="ChEBI" id="CHEBI:15378"/>
        <dbReference type="ChEBI" id="CHEBI:30616"/>
        <dbReference type="ChEBI" id="CHEBI:57287"/>
        <dbReference type="ChEBI" id="CHEBI:57328"/>
        <dbReference type="ChEBI" id="CHEBI:456216"/>
        <dbReference type="EC" id="2.7.1.24"/>
    </reaction>
</comment>
<dbReference type="GO" id="GO:0005524">
    <property type="term" value="F:ATP binding"/>
    <property type="evidence" value="ECO:0007669"/>
    <property type="project" value="UniProtKB-UniRule"/>
</dbReference>
<feature type="binding site" evidence="5">
    <location>
        <begin position="12"/>
        <end position="17"/>
    </location>
    <ligand>
        <name>ATP</name>
        <dbReference type="ChEBI" id="CHEBI:30616"/>
    </ligand>
</feature>
<dbReference type="CDD" id="cd02022">
    <property type="entry name" value="DPCK"/>
    <property type="match status" value="1"/>
</dbReference>
<comment type="pathway">
    <text evidence="5">Cofactor biosynthesis; coenzyme A biosynthesis; CoA from (R)-pantothenate: step 5/5.</text>
</comment>
<dbReference type="GO" id="GO:0005737">
    <property type="term" value="C:cytoplasm"/>
    <property type="evidence" value="ECO:0007669"/>
    <property type="project" value="UniProtKB-SubCell"/>
</dbReference>
<proteinExistence type="inferred from homology"/>
<comment type="similarity">
    <text evidence="1 5">Belongs to the CoaE family.</text>
</comment>
<comment type="caution">
    <text evidence="7">The sequence shown here is derived from an EMBL/GenBank/DDBJ whole genome shotgun (WGS) entry which is preliminary data.</text>
</comment>
<keyword evidence="5 7" id="KW-0418">Kinase</keyword>
<dbReference type="InterPro" id="IPR027417">
    <property type="entry name" value="P-loop_NTPase"/>
</dbReference>
<comment type="function">
    <text evidence="5">Catalyzes the phosphorylation of the 3'-hydroxyl group of dephosphocoenzyme A to form coenzyme A.</text>
</comment>
<dbReference type="EMBL" id="LNYW01000040">
    <property type="protein sequence ID" value="KTD60958.1"/>
    <property type="molecule type" value="Genomic_DNA"/>
</dbReference>
<evidence type="ECO:0000313" key="8">
    <source>
        <dbReference type="Proteomes" id="UP000054600"/>
    </source>
</evidence>
<dbReference type="STRING" id="1122169.Lsha_1369"/>
<dbReference type="PANTHER" id="PTHR10695">
    <property type="entry name" value="DEPHOSPHO-COA KINASE-RELATED"/>
    <property type="match status" value="1"/>
</dbReference>
<evidence type="ECO:0000256" key="6">
    <source>
        <dbReference type="NCBIfam" id="TIGR00152"/>
    </source>
</evidence>
<name>A0A0W0YWE6_9GAMM</name>
<evidence type="ECO:0000256" key="4">
    <source>
        <dbReference type="ARBA" id="ARBA00022993"/>
    </source>
</evidence>
<evidence type="ECO:0000256" key="1">
    <source>
        <dbReference type="ARBA" id="ARBA00009018"/>
    </source>
</evidence>
<dbReference type="eggNOG" id="COG0237">
    <property type="taxonomic scope" value="Bacteria"/>
</dbReference>
<keyword evidence="8" id="KW-1185">Reference proteome</keyword>